<protein>
    <submittedName>
        <fullName evidence="1">Uncharacterized protein</fullName>
    </submittedName>
</protein>
<proteinExistence type="predicted"/>
<organism evidence="1">
    <name type="scientific">Neisseria meningitidis alpha153</name>
    <dbReference type="NCBI Taxonomy" id="663926"/>
    <lineage>
        <taxon>Bacteria</taxon>
        <taxon>Pseudomonadati</taxon>
        <taxon>Pseudomonadota</taxon>
        <taxon>Betaproteobacteria</taxon>
        <taxon>Neisseriales</taxon>
        <taxon>Neisseriaceae</taxon>
        <taxon>Neisseria</taxon>
    </lineage>
</organism>
<name>C6SA54_NEIME</name>
<evidence type="ECO:0000313" key="1">
    <source>
        <dbReference type="EMBL" id="CBA03629.1"/>
    </source>
</evidence>
<dbReference type="EMBL" id="AM889137">
    <property type="protein sequence ID" value="CBA03629.1"/>
    <property type="molecule type" value="Genomic_DNA"/>
</dbReference>
<gene>
    <name evidence="1" type="ORF">NME_0165</name>
</gene>
<reference evidence="1" key="1">
    <citation type="journal article" date="2008" name="Proc. Natl. Acad. Sci. U.S.A.">
        <title>Whole-genome comparison of disease and carriage strains provides insights into virulence evolution in Neisseria meningitidis.</title>
        <authorList>
            <person name="Schoen C."/>
            <person name="Blom J."/>
            <person name="Claus H."/>
            <person name="Schramm-Glueck A."/>
            <person name="Brandt P."/>
            <person name="Mueller T."/>
            <person name="Goesmann A."/>
            <person name="Joseph B."/>
            <person name="Konietzny S."/>
            <person name="Kurzai O."/>
            <person name="Schmitt C."/>
            <person name="Friedrich T."/>
            <person name="Linke B."/>
            <person name="Vogel U."/>
            <person name="Frosch M."/>
        </authorList>
    </citation>
    <scope>NUCLEOTIDE SEQUENCE</scope>
    <source>
        <strain evidence="1">Alpha153</strain>
    </source>
</reference>
<accession>C6SA54</accession>
<dbReference type="AlphaFoldDB" id="C6SA54"/>
<sequence length="116" mass="13646">MVELLGKVAEIRRMPSPQPSPTGEGVGFSRFCGCRRFEKECPKYQQWEFFRQPLSQGRCNKRRERFFRRPLNPSAECVPQGAHAVGWGYRENEERVRAYRTYPTCGLRLARIARYT</sequence>